<accession>A0ABX0K1T8</accession>
<evidence type="ECO:0000256" key="2">
    <source>
        <dbReference type="ARBA" id="ARBA00022475"/>
    </source>
</evidence>
<dbReference type="PANTHER" id="PTHR35007:SF2">
    <property type="entry name" value="PILUS ASSEMBLE PROTEIN"/>
    <property type="match status" value="1"/>
</dbReference>
<protein>
    <recommendedName>
        <fullName evidence="7">Type II secretion system protein GspF domain-containing protein</fullName>
    </recommendedName>
</protein>
<feature type="transmembrane region" description="Helical" evidence="6">
    <location>
        <begin position="122"/>
        <end position="144"/>
    </location>
</feature>
<evidence type="ECO:0000313" key="8">
    <source>
        <dbReference type="EMBL" id="NHN89702.1"/>
    </source>
</evidence>
<feature type="domain" description="Type II secretion system protein GspF" evidence="7">
    <location>
        <begin position="163"/>
        <end position="290"/>
    </location>
</feature>
<evidence type="ECO:0000256" key="4">
    <source>
        <dbReference type="ARBA" id="ARBA00022989"/>
    </source>
</evidence>
<keyword evidence="4 6" id="KW-1133">Transmembrane helix</keyword>
<gene>
    <name evidence="8" type="ORF">GOB81_13885</name>
</gene>
<keyword evidence="2" id="KW-1003">Cell membrane</keyword>
<evidence type="ECO:0000256" key="5">
    <source>
        <dbReference type="ARBA" id="ARBA00023136"/>
    </source>
</evidence>
<keyword evidence="5 6" id="KW-0472">Membrane</keyword>
<organism evidence="8 9">
    <name type="scientific">Acetobacter conturbans</name>
    <dbReference type="NCBI Taxonomy" id="1737472"/>
    <lineage>
        <taxon>Bacteria</taxon>
        <taxon>Pseudomonadati</taxon>
        <taxon>Pseudomonadota</taxon>
        <taxon>Alphaproteobacteria</taxon>
        <taxon>Acetobacterales</taxon>
        <taxon>Acetobacteraceae</taxon>
        <taxon>Acetobacter</taxon>
    </lineage>
</organism>
<dbReference type="InterPro" id="IPR018076">
    <property type="entry name" value="T2SS_GspF_dom"/>
</dbReference>
<reference evidence="8 9" key="1">
    <citation type="journal article" date="2020" name="Int. J. Syst. Evol. Microbiol.">
        <title>Novel acetic acid bacteria from cider fermentations: Acetobacter conturbans sp. nov. and Acetobacter fallax sp. nov.</title>
        <authorList>
            <person name="Sombolestani A.S."/>
            <person name="Cleenwerck I."/>
            <person name="Cnockaert M."/>
            <person name="Borremans W."/>
            <person name="Wieme A.D."/>
            <person name="De Vuyst L."/>
            <person name="Vandamme P."/>
        </authorList>
    </citation>
    <scope>NUCLEOTIDE SEQUENCE [LARGE SCALE GENOMIC DNA]</scope>
    <source>
        <strain evidence="8 9">LMG 1627</strain>
    </source>
</reference>
<feature type="transmembrane region" description="Helical" evidence="6">
    <location>
        <begin position="93"/>
        <end position="116"/>
    </location>
</feature>
<sequence>MMMYFFVLFCFVLFVCIFFMDKCISSYHKRKKRVENVCLYFQKSDVEFIEEKTFFHLILSASGSFLFRLKLFNESYIDRISKNKSSKNRYFDYNFFVGLKILLFILFLFLSVFICYYFNINGFYKCILFFLFGCVGFFIPDFVLSKKRQHHLVQVDLGMADALDLLLVCAEAGLAMEAALECVATETIKLNRDISEEFRITLDEMRVGNDRVKILEDLGRRTGSEAMQRLSVALVQTFETGSSLASVLRVLVSELREDSLTKFEEKAARLSVILTFPMILFLLPCMFIVIAGPALLNVLGVLRN</sequence>
<evidence type="ECO:0000313" key="9">
    <source>
        <dbReference type="Proteomes" id="UP000631653"/>
    </source>
</evidence>
<evidence type="ECO:0000256" key="3">
    <source>
        <dbReference type="ARBA" id="ARBA00022692"/>
    </source>
</evidence>
<evidence type="ECO:0000259" key="7">
    <source>
        <dbReference type="Pfam" id="PF00482"/>
    </source>
</evidence>
<keyword evidence="9" id="KW-1185">Reference proteome</keyword>
<evidence type="ECO:0000256" key="6">
    <source>
        <dbReference type="SAM" id="Phobius"/>
    </source>
</evidence>
<name>A0ABX0K1T8_9PROT</name>
<dbReference type="Pfam" id="PF00482">
    <property type="entry name" value="T2SSF"/>
    <property type="match status" value="1"/>
</dbReference>
<comment type="subcellular location">
    <subcellularLocation>
        <location evidence="1">Cell membrane</location>
        <topology evidence="1">Multi-pass membrane protein</topology>
    </subcellularLocation>
</comment>
<dbReference type="Proteomes" id="UP000631653">
    <property type="component" value="Unassembled WGS sequence"/>
</dbReference>
<feature type="transmembrane region" description="Helical" evidence="6">
    <location>
        <begin position="272"/>
        <end position="302"/>
    </location>
</feature>
<keyword evidence="3 6" id="KW-0812">Transmembrane</keyword>
<comment type="caution">
    <text evidence="8">The sequence shown here is derived from an EMBL/GenBank/DDBJ whole genome shotgun (WGS) entry which is preliminary data.</text>
</comment>
<proteinExistence type="predicted"/>
<evidence type="ECO:0000256" key="1">
    <source>
        <dbReference type="ARBA" id="ARBA00004651"/>
    </source>
</evidence>
<dbReference type="PANTHER" id="PTHR35007">
    <property type="entry name" value="INTEGRAL MEMBRANE PROTEIN-RELATED"/>
    <property type="match status" value="1"/>
</dbReference>
<dbReference type="EMBL" id="WOSY01000016">
    <property type="protein sequence ID" value="NHN89702.1"/>
    <property type="molecule type" value="Genomic_DNA"/>
</dbReference>